<evidence type="ECO:0000313" key="3">
    <source>
        <dbReference type="Proteomes" id="UP001159363"/>
    </source>
</evidence>
<feature type="compositionally biased region" description="Polar residues" evidence="1">
    <location>
        <begin position="526"/>
        <end position="538"/>
    </location>
</feature>
<comment type="caution">
    <text evidence="2">The sequence shown here is derived from an EMBL/GenBank/DDBJ whole genome shotgun (WGS) entry which is preliminary data.</text>
</comment>
<keyword evidence="3" id="KW-1185">Reference proteome</keyword>
<feature type="region of interest" description="Disordered" evidence="1">
    <location>
        <begin position="441"/>
        <end position="614"/>
    </location>
</feature>
<feature type="compositionally biased region" description="Low complexity" evidence="1">
    <location>
        <begin position="211"/>
        <end position="229"/>
    </location>
</feature>
<feature type="region of interest" description="Disordered" evidence="1">
    <location>
        <begin position="772"/>
        <end position="818"/>
    </location>
</feature>
<evidence type="ECO:0000313" key="2">
    <source>
        <dbReference type="EMBL" id="KAJ8868103.1"/>
    </source>
</evidence>
<feature type="compositionally biased region" description="Polar residues" evidence="1">
    <location>
        <begin position="592"/>
        <end position="608"/>
    </location>
</feature>
<feature type="compositionally biased region" description="Basic residues" evidence="1">
    <location>
        <begin position="772"/>
        <end position="784"/>
    </location>
</feature>
<feature type="compositionally biased region" description="Basic and acidic residues" evidence="1">
    <location>
        <begin position="265"/>
        <end position="294"/>
    </location>
</feature>
<reference evidence="2 3" key="1">
    <citation type="submission" date="2023-02" db="EMBL/GenBank/DDBJ databases">
        <title>LHISI_Scaffold_Assembly.</title>
        <authorList>
            <person name="Stuart O.P."/>
            <person name="Cleave R."/>
            <person name="Magrath M.J.L."/>
            <person name="Mikheyev A.S."/>
        </authorList>
    </citation>
    <scope>NUCLEOTIDE SEQUENCE [LARGE SCALE GENOMIC DNA]</scope>
    <source>
        <strain evidence="2">Daus_M_001</strain>
        <tissue evidence="2">Leg muscle</tissue>
    </source>
</reference>
<dbReference type="Pfam" id="PF25662">
    <property type="entry name" value="AdSDV_VP1"/>
    <property type="match status" value="1"/>
</dbReference>
<feature type="compositionally biased region" description="Polar residues" evidence="1">
    <location>
        <begin position="443"/>
        <end position="495"/>
    </location>
</feature>
<organism evidence="2 3">
    <name type="scientific">Dryococelus australis</name>
    <dbReference type="NCBI Taxonomy" id="614101"/>
    <lineage>
        <taxon>Eukaryota</taxon>
        <taxon>Metazoa</taxon>
        <taxon>Ecdysozoa</taxon>
        <taxon>Arthropoda</taxon>
        <taxon>Hexapoda</taxon>
        <taxon>Insecta</taxon>
        <taxon>Pterygota</taxon>
        <taxon>Neoptera</taxon>
        <taxon>Polyneoptera</taxon>
        <taxon>Phasmatodea</taxon>
        <taxon>Verophasmatodea</taxon>
        <taxon>Anareolatae</taxon>
        <taxon>Phasmatidae</taxon>
        <taxon>Eurycanthinae</taxon>
        <taxon>Dryococelus</taxon>
    </lineage>
</organism>
<feature type="compositionally biased region" description="Polar residues" evidence="1">
    <location>
        <begin position="184"/>
        <end position="200"/>
    </location>
</feature>
<name>A0ABQ9G6L9_9NEOP</name>
<feature type="region of interest" description="Disordered" evidence="1">
    <location>
        <begin position="106"/>
        <end position="313"/>
    </location>
</feature>
<feature type="compositionally biased region" description="Basic and acidic residues" evidence="1">
    <location>
        <begin position="514"/>
        <end position="525"/>
    </location>
</feature>
<feature type="compositionally biased region" description="Low complexity" evidence="1">
    <location>
        <begin position="790"/>
        <end position="807"/>
    </location>
</feature>
<gene>
    <name evidence="2" type="ORF">PR048_031912</name>
</gene>
<feature type="compositionally biased region" description="Polar residues" evidence="1">
    <location>
        <begin position="557"/>
        <end position="584"/>
    </location>
</feature>
<sequence length="1128" mass="125220">MHREEKGCPILWNVEFPQDCMRIPPTIKMAAIVLTSKMATLPSKITSINMVAKAELPAVQSRGGFSWGNSAPNSHQTSGLARKPILRFRRCKNGGVVHSEMDKAAQQLTGGEPPDGPPRGAEGATKSRTKPARDHPVCCKGSECNAHGTPSLDTANTSEGTRGSPCGENIPPPGAPMRRRGASVSGSSCPETDASYTTVTGKRKVQKSATRRAALSLAGAGRTTKKTSGGNSGSGGDRAENPKQIRSSPPKGSLGPSAGATTRRPAGEIKKSETSKDVSTDGRPPPETESEKGVGKALPSQTPPMGSGGVERGQAAAVPLKMPVLEPRQPHDEAVSTILAISSLLGKLTGKEEYQRGEEYNSSKGDRRRVTIFRYSRTFTSPLLRLGKEVKYTQNPHQDDSSNDSILFRFVPETTTLPNHVAVDQPDNKRQTTNIHKFDRSTIHMSTSSLRNQMSEKNSSTGHTRLQSNMSGNSTSNTQELPTRTTKGTHITTDNISRKTKQHSNTSNKHVNTSRKENIDARPSGRTESLQTNNSLYSNAKRKRTISPDKNNKHHSINGNDAPSTSKTSSPNDGNTRQSSSMDNKQADSILPHSSSENNNTNKPNISTDDGESDDTYTFVIGRGNIEWSNIKSISRDKKKTPTFLIFNHGPHFHIVYRSGPTNTSRTIERILKCLNINDQRIAEAHCTNQRVKYITKFLSYLIRFGLNCFVRFGAAWKTVNTLLSHITNTDEPDNSTENICVPYVEEKKSTTSHHFFKEHRDNIVETIMMAPKKHKSRSRSRSPHKADTTETATPDSTTTATTDTTTGYGQTGEGPQNGYGYNMYPTIPSNPFPKTQFTAQGTYAQSFWWDADFSSEKNPIQLPYLSLGFWTSPETTAPKNTTHKRFWDILEAGLGFKFTNLQFEIHNQATTRQRLLTQGSTSTTTWDFEQSQNLIIVRRDRDSLECSIKQEHTKPPYLRNDADVMSQYADQDMNTYEELAVGYTKKFYIPTITPTNGKYYMENIAKDIAWAYLLPTRQGTTFIDYDKEFFTSTYGYRSTWDAHKIQSHPAILLAAPEIPAESGTMKFKYRLRIQTKFDWEVLGEMNTTNPYMANRDIISLPIAQKTGTGPNEVRKHIYEGYSTRHII</sequence>
<feature type="compositionally biased region" description="Polar residues" evidence="1">
    <location>
        <begin position="151"/>
        <end position="161"/>
    </location>
</feature>
<proteinExistence type="predicted"/>
<accession>A0ABQ9G6L9</accession>
<dbReference type="InterPro" id="IPR057723">
    <property type="entry name" value="AdSDV_VP1"/>
</dbReference>
<dbReference type="Proteomes" id="UP001159363">
    <property type="component" value="Chromosome 14"/>
</dbReference>
<evidence type="ECO:0000256" key="1">
    <source>
        <dbReference type="SAM" id="MobiDB-lite"/>
    </source>
</evidence>
<feature type="compositionally biased region" description="Basic residues" evidence="1">
    <location>
        <begin position="201"/>
        <end position="210"/>
    </location>
</feature>
<protein>
    <submittedName>
        <fullName evidence="2">Uncharacterized protein</fullName>
    </submittedName>
</protein>
<dbReference type="EMBL" id="JARBHB010000015">
    <property type="protein sequence ID" value="KAJ8868103.1"/>
    <property type="molecule type" value="Genomic_DNA"/>
</dbReference>